<evidence type="ECO:0000256" key="4">
    <source>
        <dbReference type="SAM" id="Phobius"/>
    </source>
</evidence>
<evidence type="ECO:0000259" key="6">
    <source>
        <dbReference type="SMART" id="SM00409"/>
    </source>
</evidence>
<dbReference type="InterPro" id="IPR013106">
    <property type="entry name" value="Ig_V-set"/>
</dbReference>
<comment type="subcellular location">
    <subcellularLocation>
        <location evidence="1">Membrane</location>
    </subcellularLocation>
</comment>
<feature type="chain" id="PRO_5028455189" evidence="5">
    <location>
        <begin position="20"/>
        <end position="370"/>
    </location>
</feature>
<dbReference type="Proteomes" id="UP000515161">
    <property type="component" value="Unplaced"/>
</dbReference>
<accession>A0A6P8X1M3</accession>
<keyword evidence="7" id="KW-1185">Reference proteome</keyword>
<evidence type="ECO:0000313" key="7">
    <source>
        <dbReference type="Proteomes" id="UP000515161"/>
    </source>
</evidence>
<feature type="signal peptide" evidence="5">
    <location>
        <begin position="1"/>
        <end position="19"/>
    </location>
</feature>
<dbReference type="InterPro" id="IPR003599">
    <property type="entry name" value="Ig_sub"/>
</dbReference>
<dbReference type="Gene3D" id="2.60.40.10">
    <property type="entry name" value="Immunoglobulins"/>
    <property type="match status" value="2"/>
</dbReference>
<dbReference type="SMART" id="SM00409">
    <property type="entry name" value="IG"/>
    <property type="match status" value="2"/>
</dbReference>
<feature type="domain" description="Immunoglobulin" evidence="6">
    <location>
        <begin position="23"/>
        <end position="120"/>
    </location>
</feature>
<dbReference type="RefSeq" id="XP_034093872.1">
    <property type="nucleotide sequence ID" value="XM_034237981.1"/>
</dbReference>
<dbReference type="GeneID" id="117560876"/>
<dbReference type="InterPro" id="IPR050671">
    <property type="entry name" value="CD300_family_receptors"/>
</dbReference>
<keyword evidence="5" id="KW-0732">Signal</keyword>
<evidence type="ECO:0000256" key="3">
    <source>
        <dbReference type="ARBA" id="ARBA00023136"/>
    </source>
</evidence>
<dbReference type="OrthoDB" id="8920197at2759"/>
<dbReference type="GO" id="GO:0005886">
    <property type="term" value="C:plasma membrane"/>
    <property type="evidence" value="ECO:0007669"/>
    <property type="project" value="TreeGrafter"/>
</dbReference>
<evidence type="ECO:0000256" key="5">
    <source>
        <dbReference type="SAM" id="SignalP"/>
    </source>
</evidence>
<dbReference type="SUPFAM" id="SSF48726">
    <property type="entry name" value="Immunoglobulin"/>
    <property type="match status" value="2"/>
</dbReference>
<feature type="transmembrane region" description="Helical" evidence="4">
    <location>
        <begin position="286"/>
        <end position="306"/>
    </location>
</feature>
<reference evidence="8" key="1">
    <citation type="submission" date="2025-08" db="UniProtKB">
        <authorList>
            <consortium name="RefSeq"/>
        </authorList>
    </citation>
    <scope>IDENTIFICATION</scope>
</reference>
<dbReference type="Pfam" id="PF07686">
    <property type="entry name" value="V-set"/>
    <property type="match status" value="1"/>
</dbReference>
<dbReference type="PANTHER" id="PTHR11860">
    <property type="entry name" value="POLYMERIC-IMMUNOGLOBULIN RECEPTOR"/>
    <property type="match status" value="1"/>
</dbReference>
<dbReference type="AlphaFoldDB" id="A0A6P8X1M3"/>
<name>A0A6P8X1M3_GYMAC</name>
<dbReference type="KEGG" id="gacu:117560876"/>
<dbReference type="GO" id="GO:0004888">
    <property type="term" value="F:transmembrane signaling receptor activity"/>
    <property type="evidence" value="ECO:0007669"/>
    <property type="project" value="TreeGrafter"/>
</dbReference>
<proteinExistence type="predicted"/>
<keyword evidence="3 4" id="KW-0472">Membrane</keyword>
<sequence>MTFLYVAHLILAGLMGIQSIATVSKVSVKAGDSISIPCLYNLKYKDNVKCLCKGKWWSTCEYVAQTNQPDNSKPFSISDDQTQGIFTVTIHNPQDDGTSYWCAIKKNLFDVKQRFELSVTTGMPSLHVDEQEITAFEGGSVTVKFHDENPKVTNWCRLGSSSSTKCMSDQIGSIDGATVTINTSVSNVFTVTMSGLKTENSGWYWCDKEDLQMPVNITVTELTSTTSTTPTTSTTISTSTATTLQTATQNASLFTSAEPPTVQPSFSTVIGTGGESLQDKNKSSTLVYILPLVLLLLVVPTAFFGWRMKKKRNKTKTEVPVITGGAEVERDPDVHYATIFHNPDAASQLKQNNIPEETVTYSTIVLNPSV</sequence>
<evidence type="ECO:0000256" key="1">
    <source>
        <dbReference type="ARBA" id="ARBA00004370"/>
    </source>
</evidence>
<keyword evidence="4" id="KW-1133">Transmembrane helix</keyword>
<keyword evidence="2 4" id="KW-0812">Transmembrane</keyword>
<protein>
    <submittedName>
        <fullName evidence="8">CMRF35-like molecule 8 isoform X1</fullName>
    </submittedName>
</protein>
<organism evidence="7 8">
    <name type="scientific">Gymnodraco acuticeps</name>
    <name type="common">Antarctic dragonfish</name>
    <dbReference type="NCBI Taxonomy" id="8218"/>
    <lineage>
        <taxon>Eukaryota</taxon>
        <taxon>Metazoa</taxon>
        <taxon>Chordata</taxon>
        <taxon>Craniata</taxon>
        <taxon>Vertebrata</taxon>
        <taxon>Euteleostomi</taxon>
        <taxon>Actinopterygii</taxon>
        <taxon>Neopterygii</taxon>
        <taxon>Teleostei</taxon>
        <taxon>Neoteleostei</taxon>
        <taxon>Acanthomorphata</taxon>
        <taxon>Eupercaria</taxon>
        <taxon>Perciformes</taxon>
        <taxon>Notothenioidei</taxon>
        <taxon>Bathydraconidae</taxon>
        <taxon>Gymnodraco</taxon>
    </lineage>
</organism>
<dbReference type="InParanoid" id="A0A6P8X1M3"/>
<dbReference type="InterPro" id="IPR013783">
    <property type="entry name" value="Ig-like_fold"/>
</dbReference>
<evidence type="ECO:0000256" key="2">
    <source>
        <dbReference type="ARBA" id="ARBA00022692"/>
    </source>
</evidence>
<evidence type="ECO:0000313" key="8">
    <source>
        <dbReference type="RefSeq" id="XP_034093872.1"/>
    </source>
</evidence>
<dbReference type="PANTHER" id="PTHR11860:SF118">
    <property type="entry name" value="CMRF35-LIKE MOLECULE 3-RELATED"/>
    <property type="match status" value="1"/>
</dbReference>
<feature type="domain" description="Immunoglobulin" evidence="6">
    <location>
        <begin position="130"/>
        <end position="220"/>
    </location>
</feature>
<dbReference type="InterPro" id="IPR036179">
    <property type="entry name" value="Ig-like_dom_sf"/>
</dbReference>
<gene>
    <name evidence="8" type="primary">LOC117560876</name>
</gene>